<feature type="repeat" description="PPR" evidence="2">
    <location>
        <begin position="150"/>
        <end position="184"/>
    </location>
</feature>
<dbReference type="EMBL" id="JAYKXN010000008">
    <property type="protein sequence ID" value="KAK7263172.1"/>
    <property type="molecule type" value="Genomic_DNA"/>
</dbReference>
<name>A0AAN9ETE8_CLITE</name>
<evidence type="ECO:0000313" key="3">
    <source>
        <dbReference type="EMBL" id="KAK7263172.1"/>
    </source>
</evidence>
<reference evidence="3 4" key="1">
    <citation type="submission" date="2024-01" db="EMBL/GenBank/DDBJ databases">
        <title>The genomes of 5 underutilized Papilionoideae crops provide insights into root nodulation and disease resistance.</title>
        <authorList>
            <person name="Yuan L."/>
        </authorList>
    </citation>
    <scope>NUCLEOTIDE SEQUENCE [LARGE SCALE GENOMIC DNA]</scope>
    <source>
        <strain evidence="3">LY-2023</strain>
        <tissue evidence="3">Leaf</tissue>
    </source>
</reference>
<protein>
    <recommendedName>
        <fullName evidence="5">Pentatricopeptide repeat-containing protein</fullName>
    </recommendedName>
</protein>
<dbReference type="AlphaFoldDB" id="A0AAN9ETE8"/>
<accession>A0AAN9ETE8</accession>
<dbReference type="InterPro" id="IPR011990">
    <property type="entry name" value="TPR-like_helical_dom_sf"/>
</dbReference>
<dbReference type="InterPro" id="IPR002885">
    <property type="entry name" value="PPR_rpt"/>
</dbReference>
<evidence type="ECO:0000256" key="2">
    <source>
        <dbReference type="PROSITE-ProRule" id="PRU00708"/>
    </source>
</evidence>
<evidence type="ECO:0000256" key="1">
    <source>
        <dbReference type="ARBA" id="ARBA00022737"/>
    </source>
</evidence>
<evidence type="ECO:0008006" key="5">
    <source>
        <dbReference type="Google" id="ProtNLM"/>
    </source>
</evidence>
<dbReference type="NCBIfam" id="TIGR00756">
    <property type="entry name" value="PPR"/>
    <property type="match status" value="1"/>
</dbReference>
<dbReference type="PROSITE" id="PS51375">
    <property type="entry name" value="PPR"/>
    <property type="match status" value="1"/>
</dbReference>
<keyword evidence="1" id="KW-0677">Repeat</keyword>
<gene>
    <name evidence="3" type="ORF">RJT34_30757</name>
</gene>
<comment type="caution">
    <text evidence="3">The sequence shown here is derived from an EMBL/GenBank/DDBJ whole genome shotgun (WGS) entry which is preliminary data.</text>
</comment>
<dbReference type="Gene3D" id="1.25.40.10">
    <property type="entry name" value="Tetratricopeptide repeat domain"/>
    <property type="match status" value="1"/>
</dbReference>
<proteinExistence type="predicted"/>
<organism evidence="3 4">
    <name type="scientific">Clitoria ternatea</name>
    <name type="common">Butterfly pea</name>
    <dbReference type="NCBI Taxonomy" id="43366"/>
    <lineage>
        <taxon>Eukaryota</taxon>
        <taxon>Viridiplantae</taxon>
        <taxon>Streptophyta</taxon>
        <taxon>Embryophyta</taxon>
        <taxon>Tracheophyta</taxon>
        <taxon>Spermatophyta</taxon>
        <taxon>Magnoliopsida</taxon>
        <taxon>eudicotyledons</taxon>
        <taxon>Gunneridae</taxon>
        <taxon>Pentapetalae</taxon>
        <taxon>rosids</taxon>
        <taxon>fabids</taxon>
        <taxon>Fabales</taxon>
        <taxon>Fabaceae</taxon>
        <taxon>Papilionoideae</taxon>
        <taxon>50 kb inversion clade</taxon>
        <taxon>NPAAA clade</taxon>
        <taxon>indigoferoid/millettioid clade</taxon>
        <taxon>Phaseoleae</taxon>
        <taxon>Clitoria</taxon>
    </lineage>
</organism>
<dbReference type="Pfam" id="PF01535">
    <property type="entry name" value="PPR"/>
    <property type="match status" value="1"/>
</dbReference>
<keyword evidence="4" id="KW-1185">Reference proteome</keyword>
<sequence length="242" mass="27968">MTLELSFEENNDPEIEDNDVANVINSKDNFLTAAIDLEDEHEEIKRVQEVKYDAIVYEEGENSDGNETLNFVNSSSIEDDFIALEDEENTKYFETGIRKHPISMEERQKPRLRYLAITSLFAMLQPLHVCISLLDTKISEDIVGREFHLDSCDRNSMINFLIKCGNLDDAWWVFDEILERDVVCLDLIIGGYFQECLFKKVTQLFFEIVGYRTRSSLVAMSSFLKNMDEVDVENLEAYAIKG</sequence>
<evidence type="ECO:0000313" key="4">
    <source>
        <dbReference type="Proteomes" id="UP001359559"/>
    </source>
</evidence>
<dbReference type="Proteomes" id="UP001359559">
    <property type="component" value="Unassembled WGS sequence"/>
</dbReference>